<feature type="compositionally biased region" description="Basic and acidic residues" evidence="1">
    <location>
        <begin position="129"/>
        <end position="145"/>
    </location>
</feature>
<organism evidence="2 3">
    <name type="scientific">Paramecium octaurelia</name>
    <dbReference type="NCBI Taxonomy" id="43137"/>
    <lineage>
        <taxon>Eukaryota</taxon>
        <taxon>Sar</taxon>
        <taxon>Alveolata</taxon>
        <taxon>Ciliophora</taxon>
        <taxon>Intramacronucleata</taxon>
        <taxon>Oligohymenophorea</taxon>
        <taxon>Peniculida</taxon>
        <taxon>Parameciidae</taxon>
        <taxon>Paramecium</taxon>
    </lineage>
</organism>
<proteinExistence type="predicted"/>
<feature type="region of interest" description="Disordered" evidence="1">
    <location>
        <begin position="125"/>
        <end position="145"/>
    </location>
</feature>
<protein>
    <submittedName>
        <fullName evidence="2">Uncharacterized protein</fullName>
    </submittedName>
</protein>
<evidence type="ECO:0000313" key="3">
    <source>
        <dbReference type="Proteomes" id="UP000683925"/>
    </source>
</evidence>
<dbReference type="EMBL" id="CAJJDP010000092">
    <property type="protein sequence ID" value="CAD8188608.1"/>
    <property type="molecule type" value="Genomic_DNA"/>
</dbReference>
<dbReference type="Proteomes" id="UP000683925">
    <property type="component" value="Unassembled WGS sequence"/>
</dbReference>
<evidence type="ECO:0000256" key="1">
    <source>
        <dbReference type="SAM" id="MobiDB-lite"/>
    </source>
</evidence>
<dbReference type="AlphaFoldDB" id="A0A8S1WES0"/>
<dbReference type="OMA" id="DCNSEEF"/>
<comment type="caution">
    <text evidence="2">The sequence shown here is derived from an EMBL/GenBank/DDBJ whole genome shotgun (WGS) entry which is preliminary data.</text>
</comment>
<evidence type="ECO:0000313" key="2">
    <source>
        <dbReference type="EMBL" id="CAD8188608.1"/>
    </source>
</evidence>
<reference evidence="2" key="1">
    <citation type="submission" date="2021-01" db="EMBL/GenBank/DDBJ databases">
        <authorList>
            <consortium name="Genoscope - CEA"/>
            <person name="William W."/>
        </authorList>
    </citation>
    <scope>NUCLEOTIDE SEQUENCE</scope>
</reference>
<gene>
    <name evidence="2" type="ORF">POCTA_138.1.T0930054</name>
</gene>
<keyword evidence="3" id="KW-1185">Reference proteome</keyword>
<dbReference type="OrthoDB" id="300298at2759"/>
<sequence>MNIKFVYQQRTHKISSKYQTLAEVRTAISNIYPNELSEGFSLYVTLDQTQSPYEIQDEQFFKRIKDLYGYLGWQSIKFLVKDANCPNLTQDEINTLNQSVVVKSNVQLKQFDDILLTKKVADKSQPQKQEIKESNPSHKPQQTKEVDGFTQEVIQQINMLSLQDVDCNSEEFKKFVFELIDERLVFHGILQNNQQQQLKEEQPINPIYKMQVLQKQNNQIHMEIGKPYKWEIQLKNDGNVVWKKGLVKLIGIAGTFKDIKIELQNDVKPQDTGLFSCVLNPPNQKVNNAINEFKLAHFSSNKPEFFGQKVCFCLFVNNQIEKIDRPSTITQKDAQFDTTIKDQQLKTIQTLVSILSISYSDAQHFVQQNQNLDVQQLINAYLAKKN</sequence>
<name>A0A8S1WES0_PAROT</name>
<accession>A0A8S1WES0</accession>